<dbReference type="InterPro" id="IPR000740">
    <property type="entry name" value="GrpE"/>
</dbReference>
<dbReference type="EMBL" id="JAOZFE010000002">
    <property type="protein sequence ID" value="MCW0953060.1"/>
    <property type="molecule type" value="Genomic_DNA"/>
</dbReference>
<dbReference type="HAMAP" id="MF_01151">
    <property type="entry name" value="GrpE"/>
    <property type="match status" value="1"/>
</dbReference>
<dbReference type="CDD" id="cd00446">
    <property type="entry name" value="GrpE"/>
    <property type="match status" value="1"/>
</dbReference>
<dbReference type="Pfam" id="PF01025">
    <property type="entry name" value="GrpE"/>
    <property type="match status" value="1"/>
</dbReference>
<feature type="compositionally biased region" description="Acidic residues" evidence="7">
    <location>
        <begin position="10"/>
        <end position="29"/>
    </location>
</feature>
<feature type="region of interest" description="Disordered" evidence="7">
    <location>
        <begin position="1"/>
        <end position="29"/>
    </location>
</feature>
<evidence type="ECO:0000256" key="6">
    <source>
        <dbReference type="SAM" id="Coils"/>
    </source>
</evidence>
<keyword evidence="3 4" id="KW-0346">Stress response</keyword>
<keyword evidence="6" id="KW-0175">Coiled coil</keyword>
<dbReference type="NCBIfam" id="NF010738">
    <property type="entry name" value="PRK14140.1"/>
    <property type="match status" value="1"/>
</dbReference>
<evidence type="ECO:0000313" key="9">
    <source>
        <dbReference type="Proteomes" id="UP001526225"/>
    </source>
</evidence>
<evidence type="ECO:0000313" key="8">
    <source>
        <dbReference type="EMBL" id="MCW0953060.1"/>
    </source>
</evidence>
<dbReference type="Gene3D" id="3.90.20.20">
    <property type="match status" value="1"/>
</dbReference>
<protein>
    <recommendedName>
        <fullName evidence="3 4">Protein GrpE</fullName>
    </recommendedName>
    <alternativeName>
        <fullName evidence="3">HSP-70 cofactor</fullName>
    </alternativeName>
</protein>
<dbReference type="SUPFAM" id="SSF58014">
    <property type="entry name" value="Coiled-coil domain of nucleotide exchange factor GrpE"/>
    <property type="match status" value="1"/>
</dbReference>
<evidence type="ECO:0000256" key="1">
    <source>
        <dbReference type="ARBA" id="ARBA00009054"/>
    </source>
</evidence>
<reference evidence="8 9" key="1">
    <citation type="submission" date="2022-10" db="EMBL/GenBank/DDBJ databases">
        <title>Weissella fermenti sp. nov., isolated from fermented cabbage.</title>
        <authorList>
            <person name="Lee J.K."/>
            <person name="Baek J.H."/>
            <person name="Choi D.G."/>
            <person name="Kim J.M."/>
            <person name="Jeon C.O."/>
        </authorList>
    </citation>
    <scope>NUCLEOTIDE SEQUENCE [LARGE SCALE GENOMIC DNA]</scope>
    <source>
        <strain evidence="8 9">KACC 18534</strain>
    </source>
</reference>
<dbReference type="NCBIfam" id="NF010759">
    <property type="entry name" value="PRK14162.1"/>
    <property type="match status" value="1"/>
</dbReference>
<evidence type="ECO:0000256" key="2">
    <source>
        <dbReference type="ARBA" id="ARBA00023186"/>
    </source>
</evidence>
<dbReference type="InterPro" id="IPR009012">
    <property type="entry name" value="GrpE_head"/>
</dbReference>
<organism evidence="8 9">
    <name type="scientific">Weissella ceti</name>
    <dbReference type="NCBI Taxonomy" id="759620"/>
    <lineage>
        <taxon>Bacteria</taxon>
        <taxon>Bacillati</taxon>
        <taxon>Bacillota</taxon>
        <taxon>Bacilli</taxon>
        <taxon>Lactobacillales</taxon>
        <taxon>Lactobacillaceae</taxon>
        <taxon>Weissella</taxon>
    </lineage>
</organism>
<accession>A0ABT3E3R6</accession>
<comment type="subunit">
    <text evidence="3">Homodimer.</text>
</comment>
<sequence length="187" mass="20489">MTEQQHENVEEVEVADSTVEEVAEAETLENAEAVEEAVDEIAELKAQLADAEEKLLRNQAEAQNMKARLAKEQAQSLKYANQKLATDILPALDNLERALQVETNDEAAQQIKTGVDMVLKTLVDTMAAHEIVAVGEVGGEFDPNQHQAIQSVPADDDHPADTIAQVMQKGYVLKDRVIRPAMVAVYS</sequence>
<comment type="subcellular location">
    <subcellularLocation>
        <location evidence="3">Cytoplasm</location>
    </subcellularLocation>
</comment>
<dbReference type="PANTHER" id="PTHR21237:SF23">
    <property type="entry name" value="GRPE PROTEIN HOMOLOG, MITOCHONDRIAL"/>
    <property type="match status" value="1"/>
</dbReference>
<dbReference type="PROSITE" id="PS01071">
    <property type="entry name" value="GRPE"/>
    <property type="match status" value="1"/>
</dbReference>
<dbReference type="Proteomes" id="UP001526225">
    <property type="component" value="Unassembled WGS sequence"/>
</dbReference>
<evidence type="ECO:0000256" key="5">
    <source>
        <dbReference type="RuleBase" id="RU004478"/>
    </source>
</evidence>
<keyword evidence="9" id="KW-1185">Reference proteome</keyword>
<dbReference type="InterPro" id="IPR013805">
    <property type="entry name" value="GrpE_CC"/>
</dbReference>
<dbReference type="SUPFAM" id="SSF51064">
    <property type="entry name" value="Head domain of nucleotide exchange factor GrpE"/>
    <property type="match status" value="1"/>
</dbReference>
<dbReference type="Gene3D" id="2.30.22.10">
    <property type="entry name" value="Head domain of nucleotide exchange factor GrpE"/>
    <property type="match status" value="1"/>
</dbReference>
<feature type="coiled-coil region" evidence="6">
    <location>
        <begin position="31"/>
        <end position="77"/>
    </location>
</feature>
<dbReference type="PANTHER" id="PTHR21237">
    <property type="entry name" value="GRPE PROTEIN"/>
    <property type="match status" value="1"/>
</dbReference>
<keyword evidence="2 3" id="KW-0143">Chaperone</keyword>
<comment type="similarity">
    <text evidence="1 3 5">Belongs to the GrpE family.</text>
</comment>
<comment type="function">
    <text evidence="3 4">Participates actively in the response to hyperosmotic and heat shock by preventing the aggregation of stress-denatured proteins, in association with DnaK and GrpE. It is the nucleotide exchange factor for DnaK and may function as a thermosensor. Unfolded proteins bind initially to DnaJ; upon interaction with the DnaJ-bound protein, DnaK hydrolyzes its bound ATP, resulting in the formation of a stable complex. GrpE releases ADP from DnaK; ATP binding to DnaK triggers the release of the substrate protein, thus completing the reaction cycle. Several rounds of ATP-dependent interactions between DnaJ, DnaK and GrpE are required for fully efficient folding.</text>
</comment>
<dbReference type="RefSeq" id="WP_213408471.1">
    <property type="nucleotide sequence ID" value="NZ_CP074441.1"/>
</dbReference>
<evidence type="ECO:0000256" key="7">
    <source>
        <dbReference type="SAM" id="MobiDB-lite"/>
    </source>
</evidence>
<evidence type="ECO:0000256" key="3">
    <source>
        <dbReference type="HAMAP-Rule" id="MF_01151"/>
    </source>
</evidence>
<gene>
    <name evidence="3 8" type="primary">grpE</name>
    <name evidence="8" type="ORF">OIT44_03105</name>
</gene>
<name>A0ABT3E3R6_9LACO</name>
<proteinExistence type="inferred from homology"/>
<evidence type="ECO:0000256" key="4">
    <source>
        <dbReference type="RuleBase" id="RU000639"/>
    </source>
</evidence>
<comment type="caution">
    <text evidence="8">The sequence shown here is derived from an EMBL/GenBank/DDBJ whole genome shotgun (WGS) entry which is preliminary data.</text>
</comment>
<keyword evidence="3" id="KW-0963">Cytoplasm</keyword>
<dbReference type="PRINTS" id="PR00773">
    <property type="entry name" value="GRPEPROTEIN"/>
</dbReference>